<evidence type="ECO:0000256" key="2">
    <source>
        <dbReference type="ARBA" id="ARBA00023015"/>
    </source>
</evidence>
<evidence type="ECO:0000313" key="5">
    <source>
        <dbReference type="EMBL" id="MDM4014204.1"/>
    </source>
</evidence>
<dbReference type="Pfam" id="PF03965">
    <property type="entry name" value="Penicillinase_R"/>
    <property type="match status" value="1"/>
</dbReference>
<keyword evidence="3" id="KW-0238">DNA-binding</keyword>
<evidence type="ECO:0000256" key="4">
    <source>
        <dbReference type="ARBA" id="ARBA00023163"/>
    </source>
</evidence>
<dbReference type="RefSeq" id="WP_149494948.1">
    <property type="nucleotide sequence ID" value="NZ_CP141221.1"/>
</dbReference>
<evidence type="ECO:0000313" key="6">
    <source>
        <dbReference type="Proteomes" id="UP001239462"/>
    </source>
</evidence>
<keyword evidence="2" id="KW-0805">Transcription regulation</keyword>
<comment type="caution">
    <text evidence="5">The sequence shown here is derived from an EMBL/GenBank/DDBJ whole genome shotgun (WGS) entry which is preliminary data.</text>
</comment>
<protein>
    <submittedName>
        <fullName evidence="5">BlaI/MecI/CopY family transcriptional regulator</fullName>
    </submittedName>
</protein>
<keyword evidence="4" id="KW-0804">Transcription</keyword>
<name>A0ABT7PCJ1_9BACT</name>
<evidence type="ECO:0000256" key="3">
    <source>
        <dbReference type="ARBA" id="ARBA00023125"/>
    </source>
</evidence>
<dbReference type="Gene3D" id="1.10.10.10">
    <property type="entry name" value="Winged helix-like DNA-binding domain superfamily/Winged helix DNA-binding domain"/>
    <property type="match status" value="1"/>
</dbReference>
<comment type="similarity">
    <text evidence="1">Belongs to the BlaI transcriptional regulatory family.</text>
</comment>
<dbReference type="EMBL" id="JASZZN010000001">
    <property type="protein sequence ID" value="MDM4014204.1"/>
    <property type="molecule type" value="Genomic_DNA"/>
</dbReference>
<sequence length="129" mass="14705">MGEKLQSDLSRRERQIMEVLYRLGEATANEIIDALPDQPANATVRTQLRGLESKGAVKHRQEGRRFIFKPAGPRKNAALRAFRKVLDIFFGGSIEDALATHLADPKTKLSDEEVTRLQRLLKKHRSERE</sequence>
<dbReference type="Proteomes" id="UP001239462">
    <property type="component" value="Unassembled WGS sequence"/>
</dbReference>
<dbReference type="InterPro" id="IPR036390">
    <property type="entry name" value="WH_DNA-bd_sf"/>
</dbReference>
<keyword evidence="6" id="KW-1185">Reference proteome</keyword>
<evidence type="ECO:0000256" key="1">
    <source>
        <dbReference type="ARBA" id="ARBA00011046"/>
    </source>
</evidence>
<accession>A0ABT7PCJ1</accession>
<dbReference type="SUPFAM" id="SSF46785">
    <property type="entry name" value="Winged helix' DNA-binding domain"/>
    <property type="match status" value="1"/>
</dbReference>
<reference evidence="5 6" key="1">
    <citation type="submission" date="2023-06" db="EMBL/GenBank/DDBJ databases">
        <title>Roseiconus lacunae JC819 isolated from Gulf of Mannar region, Tamil Nadu.</title>
        <authorList>
            <person name="Pk S."/>
            <person name="Ch S."/>
            <person name="Ch V.R."/>
        </authorList>
    </citation>
    <scope>NUCLEOTIDE SEQUENCE [LARGE SCALE GENOMIC DNA]</scope>
    <source>
        <strain evidence="5 6">JC819</strain>
    </source>
</reference>
<organism evidence="5 6">
    <name type="scientific">Roseiconus lacunae</name>
    <dbReference type="NCBI Taxonomy" id="2605694"/>
    <lineage>
        <taxon>Bacteria</taxon>
        <taxon>Pseudomonadati</taxon>
        <taxon>Planctomycetota</taxon>
        <taxon>Planctomycetia</taxon>
        <taxon>Pirellulales</taxon>
        <taxon>Pirellulaceae</taxon>
        <taxon>Roseiconus</taxon>
    </lineage>
</organism>
<proteinExistence type="inferred from homology"/>
<gene>
    <name evidence="5" type="ORF">QTN89_02095</name>
</gene>
<dbReference type="InterPro" id="IPR005650">
    <property type="entry name" value="BlaI_family"/>
</dbReference>
<dbReference type="PIRSF" id="PIRSF019455">
    <property type="entry name" value="CopR_AtkY"/>
    <property type="match status" value="1"/>
</dbReference>
<dbReference type="InterPro" id="IPR036388">
    <property type="entry name" value="WH-like_DNA-bd_sf"/>
</dbReference>